<accession>A0A8E2F8H9</accession>
<feature type="transmembrane region" description="Helical" evidence="10">
    <location>
        <begin position="52"/>
        <end position="70"/>
    </location>
</feature>
<evidence type="ECO:0000313" key="12">
    <source>
        <dbReference type="EMBL" id="OCL12541.1"/>
    </source>
</evidence>
<feature type="compositionally biased region" description="Basic and acidic residues" evidence="11">
    <location>
        <begin position="575"/>
        <end position="588"/>
    </location>
</feature>
<keyword evidence="2 10" id="KW-0444">Lipid biosynthesis</keyword>
<dbReference type="EMBL" id="KV748867">
    <property type="protein sequence ID" value="OCL12541.1"/>
    <property type="molecule type" value="Genomic_DNA"/>
</dbReference>
<keyword evidence="3 10" id="KW-0808">Transferase</keyword>
<dbReference type="OrthoDB" id="10259681at2759"/>
<keyword evidence="7 10" id="KW-0443">Lipid metabolism</keyword>
<evidence type="ECO:0000256" key="8">
    <source>
        <dbReference type="ARBA" id="ARBA00023136"/>
    </source>
</evidence>
<feature type="transmembrane region" description="Helical" evidence="10">
    <location>
        <begin position="244"/>
        <end position="262"/>
    </location>
</feature>
<dbReference type="EC" id="2.3.1.-" evidence="10"/>
<evidence type="ECO:0000256" key="10">
    <source>
        <dbReference type="RuleBase" id="RU361115"/>
    </source>
</evidence>
<evidence type="ECO:0000313" key="13">
    <source>
        <dbReference type="Proteomes" id="UP000250140"/>
    </source>
</evidence>
<dbReference type="GO" id="GO:0034626">
    <property type="term" value="P:fatty acid elongation, polyunsaturated fatty acid"/>
    <property type="evidence" value="ECO:0007669"/>
    <property type="project" value="TreeGrafter"/>
</dbReference>
<dbReference type="GO" id="GO:0005789">
    <property type="term" value="C:endoplasmic reticulum membrane"/>
    <property type="evidence" value="ECO:0007669"/>
    <property type="project" value="TreeGrafter"/>
</dbReference>
<evidence type="ECO:0000256" key="7">
    <source>
        <dbReference type="ARBA" id="ARBA00023098"/>
    </source>
</evidence>
<comment type="similarity">
    <text evidence="10">Belongs to the ELO family.</text>
</comment>
<reference evidence="12 13" key="1">
    <citation type="journal article" date="2016" name="Nat. Commun.">
        <title>Ectomycorrhizal ecology is imprinted in the genome of the dominant symbiotic fungus Cenococcum geophilum.</title>
        <authorList>
            <consortium name="DOE Joint Genome Institute"/>
            <person name="Peter M."/>
            <person name="Kohler A."/>
            <person name="Ohm R.A."/>
            <person name="Kuo A."/>
            <person name="Krutzmann J."/>
            <person name="Morin E."/>
            <person name="Arend M."/>
            <person name="Barry K.W."/>
            <person name="Binder M."/>
            <person name="Choi C."/>
            <person name="Clum A."/>
            <person name="Copeland A."/>
            <person name="Grisel N."/>
            <person name="Haridas S."/>
            <person name="Kipfer T."/>
            <person name="LaButti K."/>
            <person name="Lindquist E."/>
            <person name="Lipzen A."/>
            <person name="Maire R."/>
            <person name="Meier B."/>
            <person name="Mihaltcheva S."/>
            <person name="Molinier V."/>
            <person name="Murat C."/>
            <person name="Poggeler S."/>
            <person name="Quandt C.A."/>
            <person name="Sperisen C."/>
            <person name="Tritt A."/>
            <person name="Tisserant E."/>
            <person name="Crous P.W."/>
            <person name="Henrissat B."/>
            <person name="Nehls U."/>
            <person name="Egli S."/>
            <person name="Spatafora J.W."/>
            <person name="Grigoriev I.V."/>
            <person name="Martin F.M."/>
        </authorList>
    </citation>
    <scope>NUCLEOTIDE SEQUENCE [LARGE SCALE GENOMIC DNA]</scope>
    <source>
        <strain evidence="12 13">CBS 207.34</strain>
    </source>
</reference>
<gene>
    <name evidence="12" type="ORF">AOQ84DRAFT_386050</name>
</gene>
<keyword evidence="4 10" id="KW-0812">Transmembrane</keyword>
<dbReference type="GO" id="GO:0009922">
    <property type="term" value="F:fatty acid elongase activity"/>
    <property type="evidence" value="ECO:0007669"/>
    <property type="project" value="InterPro"/>
</dbReference>
<feature type="region of interest" description="Disordered" evidence="11">
    <location>
        <begin position="570"/>
        <end position="662"/>
    </location>
</feature>
<feature type="region of interest" description="Disordered" evidence="11">
    <location>
        <begin position="534"/>
        <end position="558"/>
    </location>
</feature>
<sequence length="662" mass="73086">MNMSGPSLRISPPSWSLFKFPPDSAPPALPPPPDQHTFASPFTIPADLYNDLLAPAWPITIATVYAITVFSVNASNRRAGNKPWAISKTRLFYAFVIAHNVFLAIYSAVTCAAMVRALRHTWSGASSENGLVGAVDTLCKMHGPRGLGDAATYNSSTNLWEIKNRLIHLGTDGSPDATDVGRLWNEGLAFWGWFFYLSKFYEVLDTFIILAKGKRSSTLQTYHHAGAMLCMWAGIRFMSPPIWMFVLVNSGIHALMYTYYTISALRFRVPQTVKRTLTTMQIAQFVAGVSFAAAHLFISYTVPVATPYTMLKTVSSTASAVSSVASSAISQAAVVTATANVGAFLKKLAYRAAGEEGLAENVRNSQGEVFGPEAERVVETIRRETRYRNEYREIPCIDTTGQSFAIWLNIIYLLPLTALFVRFFIRSYTRRTSASAKHPTQRHAISKAGKDAVHGVDREIESLGKSAEDGLASVAEKAKSMDRKHIREEVERIRRELRDTSNATIHQTRSSYKESKDAVASFNRKVAKSLEEAQVNGSASVERAREAASDLASKGQDIPERLQKKLEEALADAQDDAHGAEVRVKQEVEETGNGIREKVMEELKESGKQRETKSENEEQPNGGVVKEEEDEDKENNKPVGLSTTNPNDLDDSYADILKKPDA</sequence>
<evidence type="ECO:0000256" key="1">
    <source>
        <dbReference type="ARBA" id="ARBA00004141"/>
    </source>
</evidence>
<dbReference type="PANTHER" id="PTHR11157">
    <property type="entry name" value="FATTY ACID ACYL TRANSFERASE-RELATED"/>
    <property type="match status" value="1"/>
</dbReference>
<keyword evidence="6 10" id="KW-1133">Transmembrane helix</keyword>
<keyword evidence="5 10" id="KW-0276">Fatty acid metabolism</keyword>
<proteinExistence type="inferred from homology"/>
<feature type="compositionally biased region" description="Basic and acidic residues" evidence="11">
    <location>
        <begin position="595"/>
        <end position="616"/>
    </location>
</feature>
<protein>
    <recommendedName>
        <fullName evidence="10">Elongation of fatty acids protein</fullName>
        <ecNumber evidence="10">2.3.1.-</ecNumber>
    </recommendedName>
</protein>
<keyword evidence="13" id="KW-1185">Reference proteome</keyword>
<evidence type="ECO:0000256" key="3">
    <source>
        <dbReference type="ARBA" id="ARBA00022679"/>
    </source>
</evidence>
<keyword evidence="9 10" id="KW-0275">Fatty acid biosynthesis</keyword>
<evidence type="ECO:0000256" key="5">
    <source>
        <dbReference type="ARBA" id="ARBA00022832"/>
    </source>
</evidence>
<evidence type="ECO:0000256" key="9">
    <source>
        <dbReference type="ARBA" id="ARBA00023160"/>
    </source>
</evidence>
<dbReference type="AlphaFoldDB" id="A0A8E2F8H9"/>
<dbReference type="GO" id="GO:0019367">
    <property type="term" value="P:fatty acid elongation, saturated fatty acid"/>
    <property type="evidence" value="ECO:0007669"/>
    <property type="project" value="TreeGrafter"/>
</dbReference>
<comment type="subcellular location">
    <subcellularLocation>
        <location evidence="1">Membrane</location>
        <topology evidence="1">Multi-pass membrane protein</topology>
    </subcellularLocation>
</comment>
<dbReference type="Pfam" id="PF01151">
    <property type="entry name" value="ELO"/>
    <property type="match status" value="1"/>
</dbReference>
<feature type="transmembrane region" description="Helical" evidence="10">
    <location>
        <begin position="404"/>
        <end position="425"/>
    </location>
</feature>
<dbReference type="PANTHER" id="PTHR11157:SF169">
    <property type="entry name" value="ELONGATION OF FATTY ACIDS PROTEIN"/>
    <property type="match status" value="1"/>
</dbReference>
<keyword evidence="8 10" id="KW-0472">Membrane</keyword>
<feature type="transmembrane region" description="Helical" evidence="10">
    <location>
        <begin position="91"/>
        <end position="115"/>
    </location>
</feature>
<name>A0A8E2F8H9_9PEZI</name>
<dbReference type="GO" id="GO:0030148">
    <property type="term" value="P:sphingolipid biosynthetic process"/>
    <property type="evidence" value="ECO:0007669"/>
    <property type="project" value="TreeGrafter"/>
</dbReference>
<dbReference type="InterPro" id="IPR002076">
    <property type="entry name" value="ELO_fam"/>
</dbReference>
<evidence type="ECO:0000256" key="6">
    <source>
        <dbReference type="ARBA" id="ARBA00022989"/>
    </source>
</evidence>
<evidence type="ECO:0000256" key="4">
    <source>
        <dbReference type="ARBA" id="ARBA00022692"/>
    </source>
</evidence>
<organism evidence="12 13">
    <name type="scientific">Glonium stellatum</name>
    <dbReference type="NCBI Taxonomy" id="574774"/>
    <lineage>
        <taxon>Eukaryota</taxon>
        <taxon>Fungi</taxon>
        <taxon>Dikarya</taxon>
        <taxon>Ascomycota</taxon>
        <taxon>Pezizomycotina</taxon>
        <taxon>Dothideomycetes</taxon>
        <taxon>Pleosporomycetidae</taxon>
        <taxon>Gloniales</taxon>
        <taxon>Gloniaceae</taxon>
        <taxon>Glonium</taxon>
    </lineage>
</organism>
<evidence type="ECO:0000256" key="2">
    <source>
        <dbReference type="ARBA" id="ARBA00022516"/>
    </source>
</evidence>
<feature type="transmembrane region" description="Helical" evidence="10">
    <location>
        <begin position="282"/>
        <end position="302"/>
    </location>
</feature>
<comment type="catalytic activity">
    <reaction evidence="10">
        <text>an acyl-CoA + malonyl-CoA + H(+) = a 3-oxoacyl-CoA + CO2 + CoA</text>
        <dbReference type="Rhea" id="RHEA:50252"/>
        <dbReference type="ChEBI" id="CHEBI:15378"/>
        <dbReference type="ChEBI" id="CHEBI:16526"/>
        <dbReference type="ChEBI" id="CHEBI:57287"/>
        <dbReference type="ChEBI" id="CHEBI:57384"/>
        <dbReference type="ChEBI" id="CHEBI:58342"/>
        <dbReference type="ChEBI" id="CHEBI:90726"/>
    </reaction>
    <physiologicalReaction direction="left-to-right" evidence="10">
        <dbReference type="Rhea" id="RHEA:50253"/>
    </physiologicalReaction>
</comment>
<dbReference type="GO" id="GO:0034625">
    <property type="term" value="P:fatty acid elongation, monounsaturated fatty acid"/>
    <property type="evidence" value="ECO:0007669"/>
    <property type="project" value="TreeGrafter"/>
</dbReference>
<dbReference type="Proteomes" id="UP000250140">
    <property type="component" value="Unassembled WGS sequence"/>
</dbReference>
<evidence type="ECO:0000256" key="11">
    <source>
        <dbReference type="SAM" id="MobiDB-lite"/>
    </source>
</evidence>
<dbReference type="GO" id="GO:0042761">
    <property type="term" value="P:very long-chain fatty acid biosynthetic process"/>
    <property type="evidence" value="ECO:0007669"/>
    <property type="project" value="TreeGrafter"/>
</dbReference>